<dbReference type="Pfam" id="PF13560">
    <property type="entry name" value="HTH_31"/>
    <property type="match status" value="1"/>
</dbReference>
<dbReference type="InterPro" id="IPR010982">
    <property type="entry name" value="Lambda_DNA-bd_dom_sf"/>
</dbReference>
<dbReference type="AlphaFoldDB" id="A0A375CIQ6"/>
<dbReference type="EMBL" id="OFSN01000019">
    <property type="protein sequence ID" value="SOY71775.1"/>
    <property type="molecule type" value="Genomic_DNA"/>
</dbReference>
<organism evidence="3">
    <name type="scientific">Cupriavidus taiwanensis</name>
    <dbReference type="NCBI Taxonomy" id="164546"/>
    <lineage>
        <taxon>Bacteria</taxon>
        <taxon>Pseudomonadati</taxon>
        <taxon>Pseudomonadota</taxon>
        <taxon>Betaproteobacteria</taxon>
        <taxon>Burkholderiales</taxon>
        <taxon>Burkholderiaceae</taxon>
        <taxon>Cupriavidus</taxon>
    </lineage>
</organism>
<dbReference type="Gene3D" id="1.10.260.40">
    <property type="entry name" value="lambda repressor-like DNA-binding domains"/>
    <property type="match status" value="2"/>
</dbReference>
<protein>
    <submittedName>
        <fullName evidence="3">Transcriptional regulator, XRE family</fullName>
    </submittedName>
</protein>
<dbReference type="GO" id="GO:0003700">
    <property type="term" value="F:DNA-binding transcription factor activity"/>
    <property type="evidence" value="ECO:0007669"/>
    <property type="project" value="TreeGrafter"/>
</dbReference>
<gene>
    <name evidence="3" type="ORF">CBM2586_B130495</name>
</gene>
<dbReference type="CDD" id="cd00093">
    <property type="entry name" value="HTH_XRE"/>
    <property type="match status" value="2"/>
</dbReference>
<dbReference type="SUPFAM" id="SSF47413">
    <property type="entry name" value="lambda repressor-like DNA-binding domains"/>
    <property type="match status" value="2"/>
</dbReference>
<dbReference type="PROSITE" id="PS50943">
    <property type="entry name" value="HTH_CROC1"/>
    <property type="match status" value="2"/>
</dbReference>
<dbReference type="PANTHER" id="PTHR46797">
    <property type="entry name" value="HTH-TYPE TRANSCRIPTIONAL REGULATOR"/>
    <property type="match status" value="1"/>
</dbReference>
<evidence type="ECO:0000256" key="1">
    <source>
        <dbReference type="ARBA" id="ARBA00023125"/>
    </source>
</evidence>
<dbReference type="InterPro" id="IPR001387">
    <property type="entry name" value="Cro/C1-type_HTH"/>
</dbReference>
<dbReference type="SMART" id="SM00530">
    <property type="entry name" value="HTH_XRE"/>
    <property type="match status" value="2"/>
</dbReference>
<dbReference type="Pfam" id="PF01381">
    <property type="entry name" value="HTH_3"/>
    <property type="match status" value="1"/>
</dbReference>
<dbReference type="GO" id="GO:0003677">
    <property type="term" value="F:DNA binding"/>
    <property type="evidence" value="ECO:0007669"/>
    <property type="project" value="UniProtKB-KW"/>
</dbReference>
<keyword evidence="1" id="KW-0238">DNA-binding</keyword>
<feature type="domain" description="HTH cro/C1-type" evidence="2">
    <location>
        <begin position="12"/>
        <end position="66"/>
    </location>
</feature>
<feature type="domain" description="HTH cro/C1-type" evidence="2">
    <location>
        <begin position="93"/>
        <end position="147"/>
    </location>
</feature>
<proteinExistence type="predicted"/>
<sequence length="151" mass="16123">MASLRQNFAHNLKRLREARGMSQDDLATSLNSDRTSISRIERTAPNVALDKVGLLAVALGVDARQLLSAKMSEASLTASHVTPPTPEDVGAAVRRYRDAAGISQKELGDRVALDRNHISRIEVGSTNIALDTLEKVATALGVSAADLLIPK</sequence>
<dbReference type="PANTHER" id="PTHR46797:SF1">
    <property type="entry name" value="METHYLPHOSPHONATE SYNTHASE"/>
    <property type="match status" value="1"/>
</dbReference>
<dbReference type="GO" id="GO:0005829">
    <property type="term" value="C:cytosol"/>
    <property type="evidence" value="ECO:0007669"/>
    <property type="project" value="TreeGrafter"/>
</dbReference>
<accession>A0A375CIQ6</accession>
<name>A0A375CIQ6_9BURK</name>
<dbReference type="InterPro" id="IPR050807">
    <property type="entry name" value="TransReg_Diox_bact_type"/>
</dbReference>
<evidence type="ECO:0000259" key="2">
    <source>
        <dbReference type="PROSITE" id="PS50943"/>
    </source>
</evidence>
<evidence type="ECO:0000313" key="3">
    <source>
        <dbReference type="EMBL" id="SOY71775.1"/>
    </source>
</evidence>
<reference evidence="3" key="1">
    <citation type="submission" date="2018-01" db="EMBL/GenBank/DDBJ databases">
        <authorList>
            <person name="Clerissi C."/>
        </authorList>
    </citation>
    <scope>NUCLEOTIDE SEQUENCE</scope>
    <source>
        <strain evidence="3">Cupriavidus taiwanensis LMG 19430</strain>
    </source>
</reference>
<comment type="caution">
    <text evidence="3">The sequence shown here is derived from an EMBL/GenBank/DDBJ whole genome shotgun (WGS) entry which is preliminary data.</text>
</comment>
<dbReference type="Proteomes" id="UP000257016">
    <property type="component" value="Unassembled WGS sequence"/>
</dbReference>